<dbReference type="PROSITE" id="PS50829">
    <property type="entry name" value="GYF"/>
    <property type="match status" value="1"/>
</dbReference>
<dbReference type="AlphaFoldDB" id="A0A7S1AH70"/>
<feature type="domain" description="GYF" evidence="3">
    <location>
        <begin position="729"/>
        <end position="783"/>
    </location>
</feature>
<feature type="region of interest" description="Disordered" evidence="1">
    <location>
        <begin position="351"/>
        <end position="388"/>
    </location>
</feature>
<evidence type="ECO:0000256" key="1">
    <source>
        <dbReference type="SAM" id="MobiDB-lite"/>
    </source>
</evidence>
<dbReference type="EMBL" id="HBFQ01040150">
    <property type="protein sequence ID" value="CAD8854095.1"/>
    <property type="molecule type" value="Transcribed_RNA"/>
</dbReference>
<feature type="transmembrane region" description="Helical" evidence="2">
    <location>
        <begin position="34"/>
        <end position="54"/>
    </location>
</feature>
<feature type="region of interest" description="Disordered" evidence="1">
    <location>
        <begin position="477"/>
        <end position="502"/>
    </location>
</feature>
<sequence length="799" mass="87321">MAFSRAAFAVQPVAMGMLLGQGWQYCVVFAKSSNYGLSLCCGAVVLGFLTCMVLSSRSSNQPYVKLSLFWLSCTLNGGLSAIAQLRLHVGSFRANDDALVMNSFLSSVLLGISLPHVILKISSQPEAEVIMPCVLALLVTEAVCTNELFPLLQVIVSIFLCVVGLQGVSAGAGKFFGAGSGPVKVRHTSSGENASGGPDAFFPATVMETRCYSPHFLVSRHSRSVPRDATIVPLISLVARHESGGAPRGKGKERGTERRRRVDDGNERTLPQFPGPDELKQRHKSTLEAAEVGSEIRWDVIFEEMRRVDGTKLDRPGAPMGGSAEGETSAALEVTDVTAPLEDPVEIYAELTGDPEREEPDVRPGREDAGRAECEEASLGTAPSVNPGHDTLRSVAVCVPEDEPWADERWEEDRWKPRRPAAFAPDAVPEFNVNQRQRNPERQDEPDPDCETPRTQPAGLRLIELPARSVAVHRGLTLDPDEDMPGECRTEHDPRQSGNAASVVQRAALKASAREYVPVDSAGVPKATAYGSEYGDVWTNGHWGAPDHSWSGTGDEHHMYSYGYEDDVWHGDYGYDAAETPWVPETVAAVLSKAAPVGASLSADAAEFVPSGDSPRKPVASLMDDDDDLEPSPGVMSLMEPEAPEPGTGRASSVRKTENDGPSKARVWQTSDDTSWQERGEPRGKHEARNDWKSWREGTRGDARAEGKGRRPGRNAGEADGFTARDDVQDSWAYVDPKNEVQAGFSTEEMRQWFDLGYFDRDLFLGRMNGNRAPPWREFYPLKQWFPDVSKAFSYSPTF</sequence>
<feature type="compositionally biased region" description="Basic and acidic residues" evidence="1">
    <location>
        <begin position="250"/>
        <end position="267"/>
    </location>
</feature>
<keyword evidence="2" id="KW-1133">Transmembrane helix</keyword>
<dbReference type="InterPro" id="IPR035445">
    <property type="entry name" value="GYF-like_dom_sf"/>
</dbReference>
<feature type="transmembrane region" description="Helical" evidence="2">
    <location>
        <begin position="99"/>
        <end position="117"/>
    </location>
</feature>
<feature type="transmembrane region" description="Helical" evidence="2">
    <location>
        <begin position="66"/>
        <end position="87"/>
    </location>
</feature>
<organism evidence="4">
    <name type="scientific">Noctiluca scintillans</name>
    <name type="common">Sea sparkle</name>
    <name type="synonym">Red tide dinoflagellate</name>
    <dbReference type="NCBI Taxonomy" id="2966"/>
    <lineage>
        <taxon>Eukaryota</taxon>
        <taxon>Sar</taxon>
        <taxon>Alveolata</taxon>
        <taxon>Dinophyceae</taxon>
        <taxon>Noctilucales</taxon>
        <taxon>Noctilucaceae</taxon>
        <taxon>Noctiluca</taxon>
    </lineage>
</organism>
<keyword evidence="2" id="KW-0472">Membrane</keyword>
<dbReference type="Pfam" id="PF02213">
    <property type="entry name" value="GYF"/>
    <property type="match status" value="1"/>
</dbReference>
<feature type="region of interest" description="Disordered" evidence="1">
    <location>
        <begin position="242"/>
        <end position="283"/>
    </location>
</feature>
<evidence type="ECO:0000313" key="4">
    <source>
        <dbReference type="EMBL" id="CAD8854095.1"/>
    </source>
</evidence>
<gene>
    <name evidence="4" type="ORF">NSCI0253_LOCUS28446</name>
</gene>
<feature type="compositionally biased region" description="Basic and acidic residues" evidence="1">
    <location>
        <begin position="486"/>
        <end position="495"/>
    </location>
</feature>
<proteinExistence type="predicted"/>
<name>A0A7S1AH70_NOCSC</name>
<evidence type="ECO:0000256" key="2">
    <source>
        <dbReference type="SAM" id="Phobius"/>
    </source>
</evidence>
<reference evidence="4" key="1">
    <citation type="submission" date="2021-01" db="EMBL/GenBank/DDBJ databases">
        <authorList>
            <person name="Corre E."/>
            <person name="Pelletier E."/>
            <person name="Niang G."/>
            <person name="Scheremetjew M."/>
            <person name="Finn R."/>
            <person name="Kale V."/>
            <person name="Holt S."/>
            <person name="Cochrane G."/>
            <person name="Meng A."/>
            <person name="Brown T."/>
            <person name="Cohen L."/>
        </authorList>
    </citation>
    <scope>NUCLEOTIDE SEQUENCE</scope>
</reference>
<dbReference type="SUPFAM" id="SSF55277">
    <property type="entry name" value="GYF domain"/>
    <property type="match status" value="1"/>
</dbReference>
<feature type="compositionally biased region" description="Basic and acidic residues" evidence="1">
    <location>
        <begin position="360"/>
        <end position="374"/>
    </location>
</feature>
<feature type="region of interest" description="Disordered" evidence="1">
    <location>
        <begin position="606"/>
        <end position="724"/>
    </location>
</feature>
<dbReference type="InterPro" id="IPR003169">
    <property type="entry name" value="GYF"/>
</dbReference>
<protein>
    <recommendedName>
        <fullName evidence="3">GYF domain-containing protein</fullName>
    </recommendedName>
</protein>
<feature type="region of interest" description="Disordered" evidence="1">
    <location>
        <begin position="409"/>
        <end position="458"/>
    </location>
</feature>
<evidence type="ECO:0000259" key="3">
    <source>
        <dbReference type="PROSITE" id="PS50829"/>
    </source>
</evidence>
<feature type="transmembrane region" description="Helical" evidence="2">
    <location>
        <begin position="155"/>
        <end position="176"/>
    </location>
</feature>
<keyword evidence="2" id="KW-0812">Transmembrane</keyword>
<dbReference type="Gene3D" id="3.30.1490.40">
    <property type="match status" value="1"/>
</dbReference>
<feature type="compositionally biased region" description="Basic and acidic residues" evidence="1">
    <location>
        <begin position="676"/>
        <end position="709"/>
    </location>
</feature>
<accession>A0A7S1AH70</accession>